<gene>
    <name evidence="1" type="ORF">CWS20_18630</name>
</gene>
<protein>
    <submittedName>
        <fullName evidence="1">Uncharacterized protein</fullName>
    </submittedName>
</protein>
<sequence>MKFTKRFNQIKDRIERLEEHSVNGYVKLNVFTLTNDIEWLCHVVHLQQEEIERLEKENSRYFQALNQIEPIHNSGKVKQIAREALGRLHQKNSQQ</sequence>
<dbReference type="EMBL" id="PISD01000043">
    <property type="protein sequence ID" value="PKG27409.1"/>
    <property type="molecule type" value="Genomic_DNA"/>
</dbReference>
<evidence type="ECO:0000313" key="2">
    <source>
        <dbReference type="Proteomes" id="UP000233343"/>
    </source>
</evidence>
<name>A0A2N0ZD24_9BACI</name>
<dbReference type="Proteomes" id="UP000233343">
    <property type="component" value="Unassembled WGS sequence"/>
</dbReference>
<proteinExistence type="predicted"/>
<dbReference type="AlphaFoldDB" id="A0A2N0ZD24"/>
<accession>A0A2N0ZD24</accession>
<evidence type="ECO:0000313" key="1">
    <source>
        <dbReference type="EMBL" id="PKG27409.1"/>
    </source>
</evidence>
<reference evidence="1 2" key="1">
    <citation type="journal article" date="2010" name="Int. J. Syst. Evol. Microbiol.">
        <title>Bacillus horneckiae sp. nov., isolated from a spacecraft-assembly clean room.</title>
        <authorList>
            <person name="Vaishampayan P."/>
            <person name="Probst A."/>
            <person name="Krishnamurthi S."/>
            <person name="Ghosh S."/>
            <person name="Osman S."/>
            <person name="McDowall A."/>
            <person name="Ruckmani A."/>
            <person name="Mayilraj S."/>
            <person name="Venkateswaran K."/>
        </authorList>
    </citation>
    <scope>NUCLEOTIDE SEQUENCE [LARGE SCALE GENOMIC DNA]</scope>
    <source>
        <strain evidence="2">1PO1SC</strain>
    </source>
</reference>
<comment type="caution">
    <text evidence="1">The sequence shown here is derived from an EMBL/GenBank/DDBJ whole genome shotgun (WGS) entry which is preliminary data.</text>
</comment>
<organism evidence="1 2">
    <name type="scientific">Cytobacillus horneckiae</name>
    <dbReference type="NCBI Taxonomy" id="549687"/>
    <lineage>
        <taxon>Bacteria</taxon>
        <taxon>Bacillati</taxon>
        <taxon>Bacillota</taxon>
        <taxon>Bacilli</taxon>
        <taxon>Bacillales</taxon>
        <taxon>Bacillaceae</taxon>
        <taxon>Cytobacillus</taxon>
    </lineage>
</organism>
<dbReference type="RefSeq" id="WP_066197367.1">
    <property type="nucleotide sequence ID" value="NZ_JARMMB010000037.1"/>
</dbReference>
<keyword evidence="2" id="KW-1185">Reference proteome</keyword>